<comment type="caution">
    <text evidence="1">The sequence shown here is derived from an EMBL/GenBank/DDBJ whole genome shotgun (WGS) entry which is preliminary data.</text>
</comment>
<dbReference type="Proteomes" id="UP001184230">
    <property type="component" value="Unassembled WGS sequence"/>
</dbReference>
<protein>
    <recommendedName>
        <fullName evidence="3">DUF3303 domain-containing protein</fullName>
    </recommendedName>
</protein>
<dbReference type="Pfam" id="PF11746">
    <property type="entry name" value="DUF3303"/>
    <property type="match status" value="1"/>
</dbReference>
<name>A0ABU1NNW5_9BURK</name>
<proteinExistence type="predicted"/>
<evidence type="ECO:0000313" key="1">
    <source>
        <dbReference type="EMBL" id="MDR6539696.1"/>
    </source>
</evidence>
<reference evidence="1 2" key="1">
    <citation type="submission" date="2023-07" db="EMBL/GenBank/DDBJ databases">
        <title>Sorghum-associated microbial communities from plants grown in Nebraska, USA.</title>
        <authorList>
            <person name="Schachtman D."/>
        </authorList>
    </citation>
    <scope>NUCLEOTIDE SEQUENCE [LARGE SCALE GENOMIC DNA]</scope>
    <source>
        <strain evidence="1 2">DS1781</strain>
    </source>
</reference>
<keyword evidence="2" id="KW-1185">Reference proteome</keyword>
<sequence length="121" mass="13111">MSQGVQCPALLARHSLASHFHGAVKGKNIMLFISHWRVPAGNRNAVIERFAKTGGQPPQGVTTLGRWHEVANGTGFAVSEANDASAMARWALEWTDLMEMDVHPALNDEQLGAVLAGLQRK</sequence>
<organism evidence="1 2">
    <name type="scientific">Variovorax soli</name>
    <dbReference type="NCBI Taxonomy" id="376815"/>
    <lineage>
        <taxon>Bacteria</taxon>
        <taxon>Pseudomonadati</taxon>
        <taxon>Pseudomonadota</taxon>
        <taxon>Betaproteobacteria</taxon>
        <taxon>Burkholderiales</taxon>
        <taxon>Comamonadaceae</taxon>
        <taxon>Variovorax</taxon>
    </lineage>
</organism>
<dbReference type="EMBL" id="JAVDRF010000022">
    <property type="protein sequence ID" value="MDR6539696.1"/>
    <property type="molecule type" value="Genomic_DNA"/>
</dbReference>
<evidence type="ECO:0008006" key="3">
    <source>
        <dbReference type="Google" id="ProtNLM"/>
    </source>
</evidence>
<evidence type="ECO:0000313" key="2">
    <source>
        <dbReference type="Proteomes" id="UP001184230"/>
    </source>
</evidence>
<gene>
    <name evidence="1" type="ORF">J2739_005498</name>
</gene>
<dbReference type="InterPro" id="IPR021734">
    <property type="entry name" value="DUF3303"/>
</dbReference>
<accession>A0ABU1NNW5</accession>